<dbReference type="PANTHER" id="PTHR35530">
    <property type="entry name" value="TAUTOMERASE-RELATED"/>
    <property type="match status" value="1"/>
</dbReference>
<dbReference type="InterPro" id="IPR004370">
    <property type="entry name" value="4-OT-like_dom"/>
</dbReference>
<evidence type="ECO:0000259" key="3">
    <source>
        <dbReference type="Pfam" id="PF01361"/>
    </source>
</evidence>
<dbReference type="RefSeq" id="WP_024626170.1">
    <property type="nucleotide sequence ID" value="NZ_AYGX02000080.1"/>
</dbReference>
<dbReference type="EMBL" id="AYGX02000080">
    <property type="protein sequence ID" value="KRO27411.1"/>
    <property type="molecule type" value="Genomic_DNA"/>
</dbReference>
<protein>
    <recommendedName>
        <fullName evidence="3">4-oxalocrotonate tautomerase-like domain-containing protein</fullName>
    </recommendedName>
</protein>
<comment type="similarity">
    <text evidence="1">Belongs to the 4-oxalocrotonate tautomerase family.</text>
</comment>
<reference evidence="4 5" key="1">
    <citation type="journal article" date="2015" name="Genome Announc.">
        <title>Expanding the biotechnology potential of lactobacilli through comparative genomics of 213 strains and associated genera.</title>
        <authorList>
            <person name="Sun Z."/>
            <person name="Harris H.M."/>
            <person name="McCann A."/>
            <person name="Guo C."/>
            <person name="Argimon S."/>
            <person name="Zhang W."/>
            <person name="Yang X."/>
            <person name="Jeffery I.B."/>
            <person name="Cooney J.C."/>
            <person name="Kagawa T.F."/>
            <person name="Liu W."/>
            <person name="Song Y."/>
            <person name="Salvetti E."/>
            <person name="Wrobel A."/>
            <person name="Rasinkangas P."/>
            <person name="Parkhill J."/>
            <person name="Rea M.C."/>
            <person name="O'Sullivan O."/>
            <person name="Ritari J."/>
            <person name="Douillard F.P."/>
            <person name="Paul Ross R."/>
            <person name="Yang R."/>
            <person name="Briner A.E."/>
            <person name="Felis G.E."/>
            <person name="de Vos W.M."/>
            <person name="Barrangou R."/>
            <person name="Klaenhammer T.R."/>
            <person name="Caufield P.W."/>
            <person name="Cui Y."/>
            <person name="Zhang H."/>
            <person name="O'Toole P.W."/>
        </authorList>
    </citation>
    <scope>NUCLEOTIDE SEQUENCE [LARGE SCALE GENOMIC DNA]</scope>
    <source>
        <strain evidence="4 5">DSM 21115</strain>
    </source>
</reference>
<organism evidence="4 5">
    <name type="scientific">Lactiplantibacillus fabifermentans DSM 21115</name>
    <dbReference type="NCBI Taxonomy" id="1413187"/>
    <lineage>
        <taxon>Bacteria</taxon>
        <taxon>Bacillati</taxon>
        <taxon>Bacillota</taxon>
        <taxon>Bacilli</taxon>
        <taxon>Lactobacillales</taxon>
        <taxon>Lactobacillaceae</taxon>
        <taxon>Lactiplantibacillus</taxon>
    </lineage>
</organism>
<dbReference type="GO" id="GO:0016853">
    <property type="term" value="F:isomerase activity"/>
    <property type="evidence" value="ECO:0007669"/>
    <property type="project" value="UniProtKB-KW"/>
</dbReference>
<name>A0A0R2NU24_9LACO</name>
<gene>
    <name evidence="4" type="ORF">DY78_GL000053</name>
</gene>
<evidence type="ECO:0000256" key="1">
    <source>
        <dbReference type="ARBA" id="ARBA00006723"/>
    </source>
</evidence>
<dbReference type="Gene3D" id="3.30.429.10">
    <property type="entry name" value="Macrophage Migration Inhibitory Factor"/>
    <property type="match status" value="2"/>
</dbReference>
<dbReference type="Pfam" id="PF01361">
    <property type="entry name" value="Tautomerase"/>
    <property type="match status" value="1"/>
</dbReference>
<evidence type="ECO:0000313" key="5">
    <source>
        <dbReference type="Proteomes" id="UP000050920"/>
    </source>
</evidence>
<sequence>MPYLNVRLTTPESTVTAQKVAHLLTNLVVNVLGKQREVAAVDVQFANPEHWFIGGETAPTPTFFLEVKVTSGTNTRDEKAAFIKQAFAGMRDLLGEISPTSYIVLQDVAPDDWGFGGRTQGFRYVDALPID</sequence>
<keyword evidence="5" id="KW-1185">Reference proteome</keyword>
<dbReference type="Proteomes" id="UP000050920">
    <property type="component" value="Unassembled WGS sequence"/>
</dbReference>
<dbReference type="SUPFAM" id="SSF55331">
    <property type="entry name" value="Tautomerase/MIF"/>
    <property type="match status" value="1"/>
</dbReference>
<comment type="caution">
    <text evidence="4">The sequence shown here is derived from an EMBL/GenBank/DDBJ whole genome shotgun (WGS) entry which is preliminary data.</text>
</comment>
<evidence type="ECO:0000256" key="2">
    <source>
        <dbReference type="ARBA" id="ARBA00023235"/>
    </source>
</evidence>
<dbReference type="PANTHER" id="PTHR35530:SF1">
    <property type="entry name" value="2-HYDROXYMUCONATE TAUTOMERASE"/>
    <property type="match status" value="1"/>
</dbReference>
<keyword evidence="2" id="KW-0413">Isomerase</keyword>
<evidence type="ECO:0000313" key="4">
    <source>
        <dbReference type="EMBL" id="KRO27411.1"/>
    </source>
</evidence>
<accession>A0A0R2NU24</accession>
<dbReference type="InterPro" id="IPR014347">
    <property type="entry name" value="Tautomerase/MIF_sf"/>
</dbReference>
<proteinExistence type="inferred from homology"/>
<feature type="domain" description="4-oxalocrotonate tautomerase-like" evidence="3">
    <location>
        <begin position="64"/>
        <end position="119"/>
    </location>
</feature>
<dbReference type="AlphaFoldDB" id="A0A0R2NU24"/>